<dbReference type="EMBL" id="PDUG01000006">
    <property type="protein sequence ID" value="PIC19119.1"/>
    <property type="molecule type" value="Genomic_DNA"/>
</dbReference>
<dbReference type="AlphaFoldDB" id="A0A2G5SW38"/>
<evidence type="ECO:0000313" key="1">
    <source>
        <dbReference type="EMBL" id="PIC19119.1"/>
    </source>
</evidence>
<keyword evidence="2" id="KW-1185">Reference proteome</keyword>
<sequence length="71" mass="8370">MMFMHPRESLRNLATKRQCAKCSRAEELGTSNFSDCQPRQLISYFERKATILMHRLSMYEDIDEDLLIGEI</sequence>
<evidence type="ECO:0000313" key="2">
    <source>
        <dbReference type="Proteomes" id="UP000230233"/>
    </source>
</evidence>
<accession>A0A2G5SW38</accession>
<name>A0A2G5SW38_9PELO</name>
<reference evidence="2" key="1">
    <citation type="submission" date="2017-10" db="EMBL/GenBank/DDBJ databases">
        <title>Rapid genome shrinkage in a self-fertile nematode reveals novel sperm competition proteins.</title>
        <authorList>
            <person name="Yin D."/>
            <person name="Schwarz E.M."/>
            <person name="Thomas C.G."/>
            <person name="Felde R.L."/>
            <person name="Korf I.F."/>
            <person name="Cutter A.D."/>
            <person name="Schartner C.M."/>
            <person name="Ralston E.J."/>
            <person name="Meyer B.J."/>
            <person name="Haag E.S."/>
        </authorList>
    </citation>
    <scope>NUCLEOTIDE SEQUENCE [LARGE SCALE GENOMIC DNA]</scope>
    <source>
        <strain evidence="2">JU1422</strain>
    </source>
</reference>
<organism evidence="1 2">
    <name type="scientific">Caenorhabditis nigoni</name>
    <dbReference type="NCBI Taxonomy" id="1611254"/>
    <lineage>
        <taxon>Eukaryota</taxon>
        <taxon>Metazoa</taxon>
        <taxon>Ecdysozoa</taxon>
        <taxon>Nematoda</taxon>
        <taxon>Chromadorea</taxon>
        <taxon>Rhabditida</taxon>
        <taxon>Rhabditina</taxon>
        <taxon>Rhabditomorpha</taxon>
        <taxon>Rhabditoidea</taxon>
        <taxon>Rhabditidae</taxon>
        <taxon>Peloderinae</taxon>
        <taxon>Caenorhabditis</taxon>
    </lineage>
</organism>
<protein>
    <submittedName>
        <fullName evidence="1">Uncharacterized protein</fullName>
    </submittedName>
</protein>
<proteinExistence type="predicted"/>
<dbReference type="Proteomes" id="UP000230233">
    <property type="component" value="Chromosome X"/>
</dbReference>
<comment type="caution">
    <text evidence="1">The sequence shown here is derived from an EMBL/GenBank/DDBJ whole genome shotgun (WGS) entry which is preliminary data.</text>
</comment>
<gene>
    <name evidence="1" type="primary">Cnig_chr_X.g24772</name>
    <name evidence="1" type="ORF">B9Z55_024772</name>
</gene>